<comment type="caution">
    <text evidence="2">The sequence shown here is derived from an EMBL/GenBank/DDBJ whole genome shotgun (WGS) entry which is preliminary data.</text>
</comment>
<dbReference type="NCBIfam" id="NF001238">
    <property type="entry name" value="PRK00211.1"/>
    <property type="match status" value="1"/>
</dbReference>
<organism evidence="2 3">
    <name type="scientific">Volucribacter amazonae</name>
    <dbReference type="NCBI Taxonomy" id="256731"/>
    <lineage>
        <taxon>Bacteria</taxon>
        <taxon>Pseudomonadati</taxon>
        <taxon>Pseudomonadota</taxon>
        <taxon>Gammaproteobacteria</taxon>
        <taxon>Pasteurellales</taxon>
        <taxon>Pasteurellaceae</taxon>
        <taxon>Volucribacter</taxon>
    </lineage>
</organism>
<proteinExistence type="inferred from homology"/>
<gene>
    <name evidence="2" type="ORF">A6A20_06145</name>
</gene>
<dbReference type="EMBL" id="LWID01000001">
    <property type="protein sequence ID" value="MDG6895206.1"/>
    <property type="molecule type" value="Genomic_DNA"/>
</dbReference>
<dbReference type="NCBIfam" id="TIGR03010">
    <property type="entry name" value="sulf_tusC_dsrF"/>
    <property type="match status" value="1"/>
</dbReference>
<dbReference type="InterPro" id="IPR003787">
    <property type="entry name" value="Sulphur_relay_DsrE/F-like"/>
</dbReference>
<dbReference type="InterPro" id="IPR017462">
    <property type="entry name" value="Sulphur_relay_TusC/DsrF"/>
</dbReference>
<name>A0A9X4PD58_9PAST</name>
<accession>A0A9X4PD58</accession>
<dbReference type="RefSeq" id="WP_279572629.1">
    <property type="nucleotide sequence ID" value="NZ_LWID01000001.1"/>
</dbReference>
<dbReference type="SUPFAM" id="SSF75169">
    <property type="entry name" value="DsrEFH-like"/>
    <property type="match status" value="1"/>
</dbReference>
<protein>
    <submittedName>
        <fullName evidence="2">tRNA 2-thiouridine(34) synthase TusC</fullName>
    </submittedName>
</protein>
<dbReference type="AlphaFoldDB" id="A0A9X4PD58"/>
<evidence type="ECO:0000256" key="1">
    <source>
        <dbReference type="ARBA" id="ARBA00005996"/>
    </source>
</evidence>
<keyword evidence="3" id="KW-1185">Reference proteome</keyword>
<dbReference type="Proteomes" id="UP001155500">
    <property type="component" value="Unassembled WGS sequence"/>
</dbReference>
<dbReference type="Gene3D" id="3.40.1260.10">
    <property type="entry name" value="DsrEFH-like"/>
    <property type="match status" value="1"/>
</dbReference>
<dbReference type="PANTHER" id="PTHR38780">
    <property type="entry name" value="PROTEIN TUSC"/>
    <property type="match status" value="1"/>
</dbReference>
<evidence type="ECO:0000313" key="2">
    <source>
        <dbReference type="EMBL" id="MDG6895206.1"/>
    </source>
</evidence>
<evidence type="ECO:0000313" key="3">
    <source>
        <dbReference type="Proteomes" id="UP001155500"/>
    </source>
</evidence>
<dbReference type="PANTHER" id="PTHR38780:SF1">
    <property type="entry name" value="PROTEIN TUSC"/>
    <property type="match status" value="1"/>
</dbReference>
<dbReference type="Pfam" id="PF02635">
    <property type="entry name" value="DsrE"/>
    <property type="match status" value="1"/>
</dbReference>
<dbReference type="InterPro" id="IPR027396">
    <property type="entry name" value="DsrEFH-like"/>
</dbReference>
<sequence length="120" mass="13391">MIKVAFVFRSPPYGSSAIREGLDALLATSAFCAEDQIAVFFLDDGVLNLLPNQQSDRILQKDVAASLKLLTLYDIEQCYLCQRSWQALGLSHLSPSLPVIRLKENDLFQTLAQAEKILTF</sequence>
<comment type="similarity">
    <text evidence="1">Belongs to the DsrF/TusC family.</text>
</comment>
<reference evidence="2" key="1">
    <citation type="submission" date="2016-03" db="EMBL/GenBank/DDBJ databases">
        <title>Co-evolution between Pasteurellaceae and their hosts.</title>
        <authorList>
            <person name="Hansen M.J."/>
            <person name="Bojesen A.M."/>
            <person name="Planet P."/>
        </authorList>
    </citation>
    <scope>NUCLEOTIDE SEQUENCE</scope>
    <source>
        <strain evidence="2">146/S8/89</strain>
    </source>
</reference>